<dbReference type="EMBL" id="PQIB02000004">
    <property type="protein sequence ID" value="RLN22741.1"/>
    <property type="molecule type" value="Genomic_DNA"/>
</dbReference>
<dbReference type="AlphaFoldDB" id="A0A3L6SJH6"/>
<evidence type="ECO:0000313" key="2">
    <source>
        <dbReference type="EMBL" id="RLN22741.1"/>
    </source>
</evidence>
<feature type="region of interest" description="Disordered" evidence="1">
    <location>
        <begin position="1"/>
        <end position="65"/>
    </location>
</feature>
<name>A0A3L6SJH6_PANMI</name>
<proteinExistence type="predicted"/>
<evidence type="ECO:0000256" key="1">
    <source>
        <dbReference type="SAM" id="MobiDB-lite"/>
    </source>
</evidence>
<accession>A0A3L6SJH6</accession>
<dbReference type="Proteomes" id="UP000275267">
    <property type="component" value="Unassembled WGS sequence"/>
</dbReference>
<reference evidence="3" key="1">
    <citation type="journal article" date="2019" name="Nat. Commun.">
        <title>The genome of broomcorn millet.</title>
        <authorList>
            <person name="Zou C."/>
            <person name="Miki D."/>
            <person name="Li D."/>
            <person name="Tang Q."/>
            <person name="Xiao L."/>
            <person name="Rajput S."/>
            <person name="Deng P."/>
            <person name="Jia W."/>
            <person name="Huang R."/>
            <person name="Zhang M."/>
            <person name="Sun Y."/>
            <person name="Hu J."/>
            <person name="Fu X."/>
            <person name="Schnable P.S."/>
            <person name="Li F."/>
            <person name="Zhang H."/>
            <person name="Feng B."/>
            <person name="Zhu X."/>
            <person name="Liu R."/>
            <person name="Schnable J.C."/>
            <person name="Zhu J.-K."/>
            <person name="Zhang H."/>
        </authorList>
    </citation>
    <scope>NUCLEOTIDE SEQUENCE [LARGE SCALE GENOMIC DNA]</scope>
</reference>
<sequence length="91" mass="9184">MAEEQPKRLSQSPTGESSKKTKVLSAPCRPVSSAGVKEEPGEGEAAQGGGGSSAGTAVAEQASPAVEGPRIDISIEAQLLHCAVAECNRPL</sequence>
<dbReference type="OrthoDB" id="696547at2759"/>
<comment type="caution">
    <text evidence="2">The sequence shown here is derived from an EMBL/GenBank/DDBJ whole genome shotgun (WGS) entry which is preliminary data.</text>
</comment>
<keyword evidence="3" id="KW-1185">Reference proteome</keyword>
<organism evidence="2 3">
    <name type="scientific">Panicum miliaceum</name>
    <name type="common">Proso millet</name>
    <name type="synonym">Broomcorn millet</name>
    <dbReference type="NCBI Taxonomy" id="4540"/>
    <lineage>
        <taxon>Eukaryota</taxon>
        <taxon>Viridiplantae</taxon>
        <taxon>Streptophyta</taxon>
        <taxon>Embryophyta</taxon>
        <taxon>Tracheophyta</taxon>
        <taxon>Spermatophyta</taxon>
        <taxon>Magnoliopsida</taxon>
        <taxon>Liliopsida</taxon>
        <taxon>Poales</taxon>
        <taxon>Poaceae</taxon>
        <taxon>PACMAD clade</taxon>
        <taxon>Panicoideae</taxon>
        <taxon>Panicodae</taxon>
        <taxon>Paniceae</taxon>
        <taxon>Panicinae</taxon>
        <taxon>Panicum</taxon>
        <taxon>Panicum sect. Panicum</taxon>
    </lineage>
</organism>
<gene>
    <name evidence="2" type="ORF">C2845_PM07G02670</name>
</gene>
<protein>
    <submittedName>
        <fullName evidence="2">Uncharacterized protein</fullName>
    </submittedName>
</protein>
<evidence type="ECO:0000313" key="3">
    <source>
        <dbReference type="Proteomes" id="UP000275267"/>
    </source>
</evidence>